<evidence type="ECO:0000256" key="3">
    <source>
        <dbReference type="ARBA" id="ARBA00022605"/>
    </source>
</evidence>
<dbReference type="EC" id="1.5.1.5" evidence="11"/>
<dbReference type="PANTHER" id="PTHR48099:SF5">
    <property type="entry name" value="C-1-TETRAHYDROFOLATE SYNTHASE, CYTOPLASMIC"/>
    <property type="match status" value="1"/>
</dbReference>
<evidence type="ECO:0000256" key="6">
    <source>
        <dbReference type="ARBA" id="ARBA00022857"/>
    </source>
</evidence>
<keyword evidence="4 11" id="KW-0658">Purine biosynthesis</keyword>
<protein>
    <recommendedName>
        <fullName evidence="11">Bifunctional protein FolD</fullName>
    </recommendedName>
    <domain>
        <recommendedName>
            <fullName evidence="11">Methylenetetrahydrofolate dehydrogenase</fullName>
            <ecNumber evidence="11">1.5.1.5</ecNumber>
        </recommendedName>
    </domain>
    <domain>
        <recommendedName>
            <fullName evidence="11">Methenyltetrahydrofolate cyclohydrolase</fullName>
            <ecNumber evidence="11">3.5.4.9</ecNumber>
        </recommendedName>
    </domain>
</protein>
<feature type="binding site" evidence="11">
    <location>
        <position position="231"/>
    </location>
    <ligand>
        <name>NADP(+)</name>
        <dbReference type="ChEBI" id="CHEBI:58349"/>
    </ligand>
</feature>
<keyword evidence="3 11" id="KW-0028">Amino-acid biosynthesis</keyword>
<dbReference type="HAMAP" id="MF_01576">
    <property type="entry name" value="THF_DHG_CYH"/>
    <property type="match status" value="1"/>
</dbReference>
<keyword evidence="9 11" id="KW-0486">Methionine biosynthesis</keyword>
<proteinExistence type="inferred from homology"/>
<gene>
    <name evidence="11" type="primary">folD</name>
    <name evidence="14" type="ORF">QOZ93_001543</name>
</gene>
<dbReference type="RefSeq" id="WP_307355745.1">
    <property type="nucleotide sequence ID" value="NZ_BAAACJ010000001.1"/>
</dbReference>
<organism evidence="14 15">
    <name type="scientific">Hathewaya limosa</name>
    <name type="common">Clostridium limosum</name>
    <dbReference type="NCBI Taxonomy" id="1536"/>
    <lineage>
        <taxon>Bacteria</taxon>
        <taxon>Bacillati</taxon>
        <taxon>Bacillota</taxon>
        <taxon>Clostridia</taxon>
        <taxon>Eubacteriales</taxon>
        <taxon>Clostridiaceae</taxon>
        <taxon>Hathewaya</taxon>
    </lineage>
</organism>
<dbReference type="InterPro" id="IPR020631">
    <property type="entry name" value="THF_DH/CycHdrlase_NAD-bd_dom"/>
</dbReference>
<evidence type="ECO:0000259" key="12">
    <source>
        <dbReference type="Pfam" id="PF00763"/>
    </source>
</evidence>
<dbReference type="PRINTS" id="PR00085">
    <property type="entry name" value="THFDHDRGNASE"/>
</dbReference>
<dbReference type="SUPFAM" id="SSF53223">
    <property type="entry name" value="Aminoacid dehydrogenase-like, N-terminal domain"/>
    <property type="match status" value="1"/>
</dbReference>
<dbReference type="InterPro" id="IPR046346">
    <property type="entry name" value="Aminoacid_DH-like_N_sf"/>
</dbReference>
<dbReference type="InterPro" id="IPR020630">
    <property type="entry name" value="THF_DH/CycHdrlase_cat_dom"/>
</dbReference>
<dbReference type="NCBIfam" id="NF010769">
    <property type="entry name" value="PRK14172.1"/>
    <property type="match status" value="1"/>
</dbReference>
<evidence type="ECO:0000256" key="4">
    <source>
        <dbReference type="ARBA" id="ARBA00022755"/>
    </source>
</evidence>
<feature type="domain" description="Tetrahydrofolate dehydrogenase/cyclohydrolase NAD(P)-binding" evidence="13">
    <location>
        <begin position="139"/>
        <end position="279"/>
    </location>
</feature>
<comment type="catalytic activity">
    <reaction evidence="11">
        <text>(6R)-5,10-methenyltetrahydrofolate + H2O = (6R)-10-formyltetrahydrofolate + H(+)</text>
        <dbReference type="Rhea" id="RHEA:23700"/>
        <dbReference type="ChEBI" id="CHEBI:15377"/>
        <dbReference type="ChEBI" id="CHEBI:15378"/>
        <dbReference type="ChEBI" id="CHEBI:57455"/>
        <dbReference type="ChEBI" id="CHEBI:195366"/>
        <dbReference type="EC" id="3.5.4.9"/>
    </reaction>
</comment>
<keyword evidence="5 11" id="KW-0378">Hydrolase</keyword>
<evidence type="ECO:0000313" key="15">
    <source>
        <dbReference type="Proteomes" id="UP001224418"/>
    </source>
</evidence>
<dbReference type="Pfam" id="PF00763">
    <property type="entry name" value="THF_DHG_CYH"/>
    <property type="match status" value="1"/>
</dbReference>
<keyword evidence="8 11" id="KW-0368">Histidine biosynthesis</keyword>
<evidence type="ECO:0000259" key="13">
    <source>
        <dbReference type="Pfam" id="PF02882"/>
    </source>
</evidence>
<name>A0ABU0JUA3_HATLI</name>
<dbReference type="GO" id="GO:0004477">
    <property type="term" value="F:methenyltetrahydrofolate cyclohydrolase activity"/>
    <property type="evidence" value="ECO:0007669"/>
    <property type="project" value="UniProtKB-EC"/>
</dbReference>
<keyword evidence="2 11" id="KW-0554">One-carbon metabolism</keyword>
<keyword evidence="15" id="KW-1185">Reference proteome</keyword>
<comment type="caution">
    <text evidence="14">The sequence shown here is derived from an EMBL/GenBank/DDBJ whole genome shotgun (WGS) entry which is preliminary data.</text>
</comment>
<evidence type="ECO:0000256" key="10">
    <source>
        <dbReference type="ARBA" id="ARBA00023268"/>
    </source>
</evidence>
<dbReference type="EC" id="3.5.4.9" evidence="11"/>
<dbReference type="Proteomes" id="UP001224418">
    <property type="component" value="Unassembled WGS sequence"/>
</dbReference>
<evidence type="ECO:0000256" key="8">
    <source>
        <dbReference type="ARBA" id="ARBA00023102"/>
    </source>
</evidence>
<dbReference type="SUPFAM" id="SSF51735">
    <property type="entry name" value="NAD(P)-binding Rossmann-fold domains"/>
    <property type="match status" value="1"/>
</dbReference>
<evidence type="ECO:0000256" key="9">
    <source>
        <dbReference type="ARBA" id="ARBA00023167"/>
    </source>
</evidence>
<feature type="binding site" evidence="11">
    <location>
        <begin position="165"/>
        <end position="167"/>
    </location>
    <ligand>
        <name>NADP(+)</name>
        <dbReference type="ChEBI" id="CHEBI:58349"/>
    </ligand>
</feature>
<dbReference type="InterPro" id="IPR036291">
    <property type="entry name" value="NAD(P)-bd_dom_sf"/>
</dbReference>
<comment type="function">
    <text evidence="11">Catalyzes the oxidation of 5,10-methylenetetrahydrofolate to 5,10-methenyltetrahydrofolate and then the hydrolysis of 5,10-methenyltetrahydrofolate to 10-formyltetrahydrofolate.</text>
</comment>
<feature type="domain" description="Tetrahydrofolate dehydrogenase/cyclohydrolase catalytic" evidence="12">
    <location>
        <begin position="5"/>
        <end position="120"/>
    </location>
</feature>
<comment type="pathway">
    <text evidence="1 11">One-carbon metabolism; tetrahydrofolate interconversion.</text>
</comment>
<comment type="catalytic activity">
    <reaction evidence="11">
        <text>(6R)-5,10-methylene-5,6,7,8-tetrahydrofolate + NADP(+) = (6R)-5,10-methenyltetrahydrofolate + NADPH</text>
        <dbReference type="Rhea" id="RHEA:22812"/>
        <dbReference type="ChEBI" id="CHEBI:15636"/>
        <dbReference type="ChEBI" id="CHEBI:57455"/>
        <dbReference type="ChEBI" id="CHEBI:57783"/>
        <dbReference type="ChEBI" id="CHEBI:58349"/>
        <dbReference type="EC" id="1.5.1.5"/>
    </reaction>
</comment>
<comment type="caution">
    <text evidence="11">Lacks conserved residue(s) required for the propagation of feature annotation.</text>
</comment>
<evidence type="ECO:0000256" key="1">
    <source>
        <dbReference type="ARBA" id="ARBA00004777"/>
    </source>
</evidence>
<dbReference type="EMBL" id="JAUSWN010000011">
    <property type="protein sequence ID" value="MDQ0479801.1"/>
    <property type="molecule type" value="Genomic_DNA"/>
</dbReference>
<sequence>MSIILKGKELKEFYAEKIKVSVCKFKEVHKIDPCLTAVLVGNDGGSLFYVDFQRKMCDKVGIKYNLIHLEENTEDKEVIKTIEELNKDENVHGIILQLPLPKHLNEKEIISYIDENKDVDALTDKNIGKLFKGEQCFLPCTPKAVLEMIKSTNTEIQGKKAVIVGRSNIVGKPVSMLLLAENATVTICHSKTKNLKEITSEADILVLCVGVPSMITSEYVKEGAMVIDVGTSSVDGKMTGDVDFEDVKEKAAYITPVPGGVGSVTTMMLLNNTLEAAERIKR</sequence>
<evidence type="ECO:0000256" key="5">
    <source>
        <dbReference type="ARBA" id="ARBA00022801"/>
    </source>
</evidence>
<evidence type="ECO:0000256" key="2">
    <source>
        <dbReference type="ARBA" id="ARBA00022563"/>
    </source>
</evidence>
<keyword evidence="6 11" id="KW-0521">NADP</keyword>
<dbReference type="GO" id="GO:0004488">
    <property type="term" value="F:methylenetetrahydrofolate dehydrogenase (NADP+) activity"/>
    <property type="evidence" value="ECO:0007669"/>
    <property type="project" value="UniProtKB-EC"/>
</dbReference>
<keyword evidence="10 11" id="KW-0511">Multifunctional enzyme</keyword>
<evidence type="ECO:0000313" key="14">
    <source>
        <dbReference type="EMBL" id="MDQ0479801.1"/>
    </source>
</evidence>
<dbReference type="Pfam" id="PF02882">
    <property type="entry name" value="THF_DHG_CYH_C"/>
    <property type="match status" value="1"/>
</dbReference>
<accession>A0ABU0JUA3</accession>
<evidence type="ECO:0000256" key="11">
    <source>
        <dbReference type="HAMAP-Rule" id="MF_01576"/>
    </source>
</evidence>
<dbReference type="Gene3D" id="3.40.50.720">
    <property type="entry name" value="NAD(P)-binding Rossmann-like Domain"/>
    <property type="match status" value="1"/>
</dbReference>
<reference evidence="14 15" key="1">
    <citation type="submission" date="2023-07" db="EMBL/GenBank/DDBJ databases">
        <title>Genomic Encyclopedia of Type Strains, Phase IV (KMG-IV): sequencing the most valuable type-strain genomes for metagenomic binning, comparative biology and taxonomic classification.</title>
        <authorList>
            <person name="Goeker M."/>
        </authorList>
    </citation>
    <scope>NUCLEOTIDE SEQUENCE [LARGE SCALE GENOMIC DNA]</scope>
    <source>
        <strain evidence="14 15">DSM 1400</strain>
    </source>
</reference>
<keyword evidence="7 11" id="KW-0560">Oxidoreductase</keyword>
<comment type="similarity">
    <text evidence="11">Belongs to the tetrahydrofolate dehydrogenase/cyclohydrolase family.</text>
</comment>
<dbReference type="Gene3D" id="3.40.50.10860">
    <property type="entry name" value="Leucine Dehydrogenase, chain A, domain 1"/>
    <property type="match status" value="1"/>
</dbReference>
<dbReference type="InterPro" id="IPR000672">
    <property type="entry name" value="THF_DH/CycHdrlase"/>
</dbReference>
<evidence type="ECO:0000256" key="7">
    <source>
        <dbReference type="ARBA" id="ARBA00023002"/>
    </source>
</evidence>
<dbReference type="CDD" id="cd01080">
    <property type="entry name" value="NAD_bind_m-THF_DH_Cyclohyd"/>
    <property type="match status" value="1"/>
</dbReference>
<comment type="subunit">
    <text evidence="11">Homodimer.</text>
</comment>
<dbReference type="PANTHER" id="PTHR48099">
    <property type="entry name" value="C-1-TETRAHYDROFOLATE SYNTHASE, CYTOPLASMIC-RELATED"/>
    <property type="match status" value="1"/>
</dbReference>